<keyword evidence="2" id="KW-1185">Reference proteome</keyword>
<evidence type="ECO:0000313" key="2">
    <source>
        <dbReference type="Proteomes" id="UP000054270"/>
    </source>
</evidence>
<dbReference type="Proteomes" id="UP000054270">
    <property type="component" value="Unassembled WGS sequence"/>
</dbReference>
<dbReference type="AlphaFoldDB" id="A0A0D2NX22"/>
<sequence>MTLSLCCSVLPVGTAPNAISDSLSSVLMRLQRFSRHTSSLQPHPRIAHASRKQPDPLYRSLWIAPSPHIHPAGPVFCAFRALGSADTTSRTLSVNAALYTCPPAHPSAEPRTVSPPPPHGTIQPRSFSISFQRTSTSPVALRAPLPLSELVYITSYTRTFLLPPRRPHNIPFRLQNLLFVPSRPP</sequence>
<accession>A0A0D2NX22</accession>
<gene>
    <name evidence="1" type="ORF">HYPSUDRAFT_201366</name>
</gene>
<proteinExistence type="predicted"/>
<protein>
    <submittedName>
        <fullName evidence="1">Uncharacterized protein</fullName>
    </submittedName>
</protein>
<dbReference type="EMBL" id="KN817543">
    <property type="protein sequence ID" value="KJA23339.1"/>
    <property type="molecule type" value="Genomic_DNA"/>
</dbReference>
<name>A0A0D2NX22_HYPSF</name>
<evidence type="ECO:0000313" key="1">
    <source>
        <dbReference type="EMBL" id="KJA23339.1"/>
    </source>
</evidence>
<organism evidence="1 2">
    <name type="scientific">Hypholoma sublateritium (strain FD-334 SS-4)</name>
    <dbReference type="NCBI Taxonomy" id="945553"/>
    <lineage>
        <taxon>Eukaryota</taxon>
        <taxon>Fungi</taxon>
        <taxon>Dikarya</taxon>
        <taxon>Basidiomycota</taxon>
        <taxon>Agaricomycotina</taxon>
        <taxon>Agaricomycetes</taxon>
        <taxon>Agaricomycetidae</taxon>
        <taxon>Agaricales</taxon>
        <taxon>Agaricineae</taxon>
        <taxon>Strophariaceae</taxon>
        <taxon>Hypholoma</taxon>
    </lineage>
</organism>
<reference evidence="2" key="1">
    <citation type="submission" date="2014-04" db="EMBL/GenBank/DDBJ databases">
        <title>Evolutionary Origins and Diversification of the Mycorrhizal Mutualists.</title>
        <authorList>
            <consortium name="DOE Joint Genome Institute"/>
            <consortium name="Mycorrhizal Genomics Consortium"/>
            <person name="Kohler A."/>
            <person name="Kuo A."/>
            <person name="Nagy L.G."/>
            <person name="Floudas D."/>
            <person name="Copeland A."/>
            <person name="Barry K.W."/>
            <person name="Cichocki N."/>
            <person name="Veneault-Fourrey C."/>
            <person name="LaButti K."/>
            <person name="Lindquist E.A."/>
            <person name="Lipzen A."/>
            <person name="Lundell T."/>
            <person name="Morin E."/>
            <person name="Murat C."/>
            <person name="Riley R."/>
            <person name="Ohm R."/>
            <person name="Sun H."/>
            <person name="Tunlid A."/>
            <person name="Henrissat B."/>
            <person name="Grigoriev I.V."/>
            <person name="Hibbett D.S."/>
            <person name="Martin F."/>
        </authorList>
    </citation>
    <scope>NUCLEOTIDE SEQUENCE [LARGE SCALE GENOMIC DNA]</scope>
    <source>
        <strain evidence="2">FD-334 SS-4</strain>
    </source>
</reference>